<evidence type="ECO:0000313" key="6">
    <source>
        <dbReference type="EMBL" id="ELA30645.1"/>
    </source>
</evidence>
<dbReference type="GO" id="GO:0016020">
    <property type="term" value="C:membrane"/>
    <property type="evidence" value="ECO:0007669"/>
    <property type="project" value="UniProtKB-SubCell"/>
</dbReference>
<dbReference type="STRING" id="1213859.L2FWW1"/>
<name>L2FWW1_COLFN</name>
<dbReference type="InterPro" id="IPR030185">
    <property type="entry name" value="Mae1"/>
</dbReference>
<dbReference type="InterPro" id="IPR038665">
    <property type="entry name" value="Voltage-dep_anion_channel_sf"/>
</dbReference>
<accession>L2FWW1</accession>
<comment type="subcellular location">
    <subcellularLocation>
        <location evidence="1">Membrane</location>
        <topology evidence="1">Multi-pass membrane protein</topology>
    </subcellularLocation>
</comment>
<feature type="transmembrane region" description="Helical" evidence="5">
    <location>
        <begin position="85"/>
        <end position="106"/>
    </location>
</feature>
<dbReference type="AlphaFoldDB" id="L2FWW1"/>
<dbReference type="PANTHER" id="PTHR31162:SF0">
    <property type="entry name" value="MALIC ACID TRANSPORT PROTEIN"/>
    <property type="match status" value="1"/>
</dbReference>
<dbReference type="Gene3D" id="1.50.10.150">
    <property type="entry name" value="Voltage-dependent anion channel"/>
    <property type="match status" value="1"/>
</dbReference>
<dbReference type="PANTHER" id="PTHR31162">
    <property type="entry name" value="MALIC ACID TRANSPORT PROTEIN-RELATED"/>
    <property type="match status" value="1"/>
</dbReference>
<keyword evidence="3 5" id="KW-1133">Transmembrane helix</keyword>
<dbReference type="GO" id="GO:0015140">
    <property type="term" value="F:malate transmembrane transporter activity"/>
    <property type="evidence" value="ECO:0007669"/>
    <property type="project" value="InterPro"/>
</dbReference>
<protein>
    <submittedName>
        <fullName evidence="6">C4-dicarboxylate transporter malic acid transport</fullName>
    </submittedName>
</protein>
<dbReference type="EMBL" id="KB020790">
    <property type="protein sequence ID" value="ELA30645.1"/>
    <property type="molecule type" value="Genomic_DNA"/>
</dbReference>
<evidence type="ECO:0000256" key="3">
    <source>
        <dbReference type="ARBA" id="ARBA00022989"/>
    </source>
</evidence>
<organism evidence="6">
    <name type="scientific">Colletotrichum fructicola (strain Nara gc5)</name>
    <name type="common">Anthracnose fungus</name>
    <name type="synonym">Colletotrichum gloeosporioides (strain Nara gc5)</name>
    <dbReference type="NCBI Taxonomy" id="1213859"/>
    <lineage>
        <taxon>Eukaryota</taxon>
        <taxon>Fungi</taxon>
        <taxon>Dikarya</taxon>
        <taxon>Ascomycota</taxon>
        <taxon>Pezizomycotina</taxon>
        <taxon>Sordariomycetes</taxon>
        <taxon>Hypocreomycetidae</taxon>
        <taxon>Glomerellales</taxon>
        <taxon>Glomerellaceae</taxon>
        <taxon>Colletotrichum</taxon>
        <taxon>Colletotrichum gloeosporioides species complex</taxon>
    </lineage>
</organism>
<dbReference type="Pfam" id="PF03595">
    <property type="entry name" value="SLAC1"/>
    <property type="match status" value="1"/>
</dbReference>
<reference evidence="6" key="1">
    <citation type="submission" date="2012-08" db="EMBL/GenBank/DDBJ databases">
        <title>Genome analysis of Colletotrichum orbiculare and Colletotrichum fructicola.</title>
        <authorList>
            <person name="Gan P.H.P."/>
            <person name="Ikeda K."/>
            <person name="Irieda H."/>
            <person name="Narusaka M."/>
            <person name="O'Connell R.J."/>
            <person name="Narusaka Y."/>
            <person name="Takano Y."/>
            <person name="Kubo Y."/>
            <person name="Shirasu K."/>
        </authorList>
    </citation>
    <scope>NUCLEOTIDE SEQUENCE</scope>
    <source>
        <strain evidence="6">Nara gc5</strain>
    </source>
</reference>
<evidence type="ECO:0000256" key="4">
    <source>
        <dbReference type="ARBA" id="ARBA00023136"/>
    </source>
</evidence>
<evidence type="ECO:0000256" key="2">
    <source>
        <dbReference type="ARBA" id="ARBA00022692"/>
    </source>
</evidence>
<evidence type="ECO:0000256" key="1">
    <source>
        <dbReference type="ARBA" id="ARBA00004141"/>
    </source>
</evidence>
<feature type="transmembrane region" description="Helical" evidence="5">
    <location>
        <begin position="151"/>
        <end position="172"/>
    </location>
</feature>
<gene>
    <name evidence="6" type="ORF">CGGC5_9176</name>
</gene>
<sequence length="193" mass="20672">MLTGTLAGFMCRSQPPAHAAAMLGAGLAAQGLGFLVSDFIFTAAALVSMAADVPRLIASEGSLVPASLRSAAYLTEMENPGTVAFAIRAVALFTAVFLWGLSFWFFSSACLSTVFGMPDHSFHLSWWSFVFPNVGFTVATIRIGEAFGSEGLLWLATVFTISLVAVWLFVGFCCARAVVRRKLVWPGRDEDSD</sequence>
<feature type="transmembrane region" description="Helical" evidence="5">
    <location>
        <begin position="29"/>
        <end position="51"/>
    </location>
</feature>
<keyword evidence="4 5" id="KW-0472">Membrane</keyword>
<proteinExistence type="predicted"/>
<dbReference type="HOGENOM" id="CLU_1408641_0_0_1"/>
<evidence type="ECO:0000256" key="5">
    <source>
        <dbReference type="SAM" id="Phobius"/>
    </source>
</evidence>
<keyword evidence="2 5" id="KW-0812">Transmembrane</keyword>
<dbReference type="InterPro" id="IPR004695">
    <property type="entry name" value="SLAC1/Mae1/Ssu1/TehA"/>
</dbReference>
<feature type="transmembrane region" description="Helical" evidence="5">
    <location>
        <begin position="126"/>
        <end position="144"/>
    </location>
</feature>